<keyword evidence="4 6" id="KW-0479">Metal-binding</keyword>
<evidence type="ECO:0000256" key="1">
    <source>
        <dbReference type="ARBA" id="ARBA00001971"/>
    </source>
</evidence>
<name>A0A434AXA8_9BACT</name>
<dbReference type="InterPro" id="IPR019795">
    <property type="entry name" value="Globin_bac-like_CS"/>
</dbReference>
<dbReference type="GO" id="GO:0019825">
    <property type="term" value="F:oxygen binding"/>
    <property type="evidence" value="ECO:0007669"/>
    <property type="project" value="InterPro"/>
</dbReference>
<accession>A0A434AXA8</accession>
<gene>
    <name evidence="7" type="ORF">DLK05_04995</name>
</gene>
<dbReference type="CDD" id="cd00454">
    <property type="entry name" value="TrHb1_N"/>
    <property type="match status" value="1"/>
</dbReference>
<keyword evidence="8" id="KW-1185">Reference proteome</keyword>
<dbReference type="PROSITE" id="PS01213">
    <property type="entry name" value="GLOBIN_FAM_2"/>
    <property type="match status" value="1"/>
</dbReference>
<proteinExistence type="predicted"/>
<dbReference type="GO" id="GO:0015671">
    <property type="term" value="P:oxygen transport"/>
    <property type="evidence" value="ECO:0007669"/>
    <property type="project" value="InterPro"/>
</dbReference>
<dbReference type="AlphaFoldDB" id="A0A434AXA8"/>
<dbReference type="InterPro" id="IPR012292">
    <property type="entry name" value="Globin/Proto"/>
</dbReference>
<sequence>MEKTLYERLGGSEGITNIANDAVDLHLKNTKIATRFENAKADVNSLKNGAATFFIAGTGGPAVYKGKDMMKTHQGMNISHSEFFSVIDDVMQALDKNNIEQREKEEVLFVLYSMKEEIVFV</sequence>
<dbReference type="Proteomes" id="UP000282985">
    <property type="component" value="Unassembled WGS sequence"/>
</dbReference>
<evidence type="ECO:0000256" key="4">
    <source>
        <dbReference type="ARBA" id="ARBA00022723"/>
    </source>
</evidence>
<dbReference type="RefSeq" id="WP_127342900.1">
    <property type="nucleotide sequence ID" value="NZ_RJJX01000004.1"/>
</dbReference>
<evidence type="ECO:0000256" key="6">
    <source>
        <dbReference type="PIRSR" id="PIRSR601486-1"/>
    </source>
</evidence>
<keyword evidence="3 6" id="KW-0349">Heme</keyword>
<keyword evidence="5 6" id="KW-0408">Iron</keyword>
<dbReference type="SUPFAM" id="SSF46458">
    <property type="entry name" value="Globin-like"/>
    <property type="match status" value="1"/>
</dbReference>
<dbReference type="Gene3D" id="1.10.490.10">
    <property type="entry name" value="Globins"/>
    <property type="match status" value="1"/>
</dbReference>
<protein>
    <submittedName>
        <fullName evidence="7">Group 1 truncated hemoglobin</fullName>
    </submittedName>
</protein>
<dbReference type="OrthoDB" id="9795814at2"/>
<dbReference type="InterPro" id="IPR009050">
    <property type="entry name" value="Globin-like_sf"/>
</dbReference>
<evidence type="ECO:0000256" key="3">
    <source>
        <dbReference type="ARBA" id="ARBA00022617"/>
    </source>
</evidence>
<comment type="cofactor">
    <cofactor evidence="1">
        <name>heme</name>
        <dbReference type="ChEBI" id="CHEBI:30413"/>
    </cofactor>
</comment>
<keyword evidence="2" id="KW-0813">Transport</keyword>
<dbReference type="InterPro" id="IPR001486">
    <property type="entry name" value="Hemoglobin_trunc"/>
</dbReference>
<feature type="binding site" description="distal binding residue" evidence="6">
    <location>
        <position position="73"/>
    </location>
    <ligand>
        <name>heme</name>
        <dbReference type="ChEBI" id="CHEBI:30413"/>
    </ligand>
    <ligandPart>
        <name>Fe</name>
        <dbReference type="ChEBI" id="CHEBI:18248"/>
    </ligandPart>
</feature>
<evidence type="ECO:0000313" key="8">
    <source>
        <dbReference type="Proteomes" id="UP000282985"/>
    </source>
</evidence>
<comment type="caution">
    <text evidence="7">The sequence shown here is derived from an EMBL/GenBank/DDBJ whole genome shotgun (WGS) entry which is preliminary data.</text>
</comment>
<evidence type="ECO:0000313" key="7">
    <source>
        <dbReference type="EMBL" id="RUT79176.1"/>
    </source>
</evidence>
<dbReference type="GO" id="GO:0046872">
    <property type="term" value="F:metal ion binding"/>
    <property type="evidence" value="ECO:0007669"/>
    <property type="project" value="UniProtKB-KW"/>
</dbReference>
<dbReference type="EMBL" id="RJJX01000004">
    <property type="protein sequence ID" value="RUT79176.1"/>
    <property type="molecule type" value="Genomic_DNA"/>
</dbReference>
<evidence type="ECO:0000256" key="2">
    <source>
        <dbReference type="ARBA" id="ARBA00022448"/>
    </source>
</evidence>
<dbReference type="GO" id="GO:0020037">
    <property type="term" value="F:heme binding"/>
    <property type="evidence" value="ECO:0007669"/>
    <property type="project" value="InterPro"/>
</dbReference>
<organism evidence="7 8">
    <name type="scientific">Ancylomarina longa</name>
    <dbReference type="NCBI Taxonomy" id="2487017"/>
    <lineage>
        <taxon>Bacteria</taxon>
        <taxon>Pseudomonadati</taxon>
        <taxon>Bacteroidota</taxon>
        <taxon>Bacteroidia</taxon>
        <taxon>Marinilabiliales</taxon>
        <taxon>Marinifilaceae</taxon>
        <taxon>Ancylomarina</taxon>
    </lineage>
</organism>
<evidence type="ECO:0000256" key="5">
    <source>
        <dbReference type="ARBA" id="ARBA00023004"/>
    </source>
</evidence>
<dbReference type="Pfam" id="PF01152">
    <property type="entry name" value="Bac_globin"/>
    <property type="match status" value="1"/>
</dbReference>
<reference evidence="7 8" key="1">
    <citation type="submission" date="2018-11" db="EMBL/GenBank/DDBJ databases">
        <title>Parancylomarina longa gen. nov., sp. nov., isolated from sediments of southern Okinawa.</title>
        <authorList>
            <person name="Fu T."/>
        </authorList>
    </citation>
    <scope>NUCLEOTIDE SEQUENCE [LARGE SCALE GENOMIC DNA]</scope>
    <source>
        <strain evidence="7 8">T3-2 S1-C</strain>
    </source>
</reference>